<accession>A0A2X1C1J9</accession>
<sequence length="267" mass="31912">MERDFSWLWENLKEGARQKFEDICYDLYSYEFPEAEVHKVKVTQGDGGIDVYIDDSNGEYTIIQCKYFLPRLDKDNKKKILDASRKRQITESFNTAYKKNPSMDKWFLCIPTDLSHDEHTWWKDWKKKHNDKSITIKLHDESKLMQLVKKHDLYDEIFNTVRLDKEFASELVSNDEKKQIHDRIYRLIGSLEGVDYWIPNVIAQVDSLSDLRAHRFFRNSKLLYHLDQLSSLYVDYADGNIIKNNAASEKESQLREKIVKEYYKLKF</sequence>
<evidence type="ECO:0000313" key="1">
    <source>
        <dbReference type="EMBL" id="SPU40716.1"/>
    </source>
</evidence>
<gene>
    <name evidence="1" type="ORF">NCTC7582_05260</name>
</gene>
<protein>
    <recommendedName>
        <fullName evidence="3">Restriction endonuclease</fullName>
    </recommendedName>
</protein>
<proteinExistence type="predicted"/>
<dbReference type="AlphaFoldDB" id="A0A2X1C1J9"/>
<organism evidence="1 2">
    <name type="scientific">Lysinibacillus capsici</name>
    <dbReference type="NCBI Taxonomy" id="2115968"/>
    <lineage>
        <taxon>Bacteria</taxon>
        <taxon>Bacillati</taxon>
        <taxon>Bacillota</taxon>
        <taxon>Bacilli</taxon>
        <taxon>Bacillales</taxon>
        <taxon>Bacillaceae</taxon>
        <taxon>Lysinibacillus</taxon>
    </lineage>
</organism>
<evidence type="ECO:0008006" key="3">
    <source>
        <dbReference type="Google" id="ProtNLM"/>
    </source>
</evidence>
<reference evidence="1 2" key="1">
    <citation type="submission" date="2018-06" db="EMBL/GenBank/DDBJ databases">
        <authorList>
            <consortium name="Pathogen Informatics"/>
            <person name="Doyle S."/>
        </authorList>
    </citation>
    <scope>NUCLEOTIDE SEQUENCE [LARGE SCALE GENOMIC DNA]</scope>
    <source>
        <strain evidence="1 2">NCTC7582</strain>
    </source>
</reference>
<name>A0A2X1C1J9_9BACI</name>
<dbReference type="RefSeq" id="WP_112118954.1">
    <property type="nucleotide sequence ID" value="NZ_UAQE01000010.1"/>
</dbReference>
<dbReference type="EMBL" id="UAQE01000010">
    <property type="protein sequence ID" value="SPU40716.1"/>
    <property type="molecule type" value="Genomic_DNA"/>
</dbReference>
<dbReference type="Proteomes" id="UP000251431">
    <property type="component" value="Unassembled WGS sequence"/>
</dbReference>
<evidence type="ECO:0000313" key="2">
    <source>
        <dbReference type="Proteomes" id="UP000251431"/>
    </source>
</evidence>